<proteinExistence type="predicted"/>
<dbReference type="EMBL" id="AXCM01015321">
    <property type="status" value="NOT_ANNOTATED_CDS"/>
    <property type="molecule type" value="Genomic_DNA"/>
</dbReference>
<sequence>MPPPSYIPPSANYPQAPTPPPQTQQPPGRTYGEGAYGDGTGNGPSAGVPQPSQPPSQQPAYYEYSSGSYATQPGRPFADQHANPQTGTSYRSNTPQPAAPRTPVNQGGAGSYPQRPPVYASVGSTGTRTSIHPVLDYDEEDDDDYYDEAVEVTPIVGISAQTSLGRGGHHGTTSFASSSIADGRRAYHRYRLICVTGLLRLTQKSITFGPFIII</sequence>
<dbReference type="EnsemblMetazoa" id="ACUA015684-RA">
    <property type="protein sequence ID" value="ACUA015684-PA"/>
    <property type="gene ID" value="ACUA015684"/>
</dbReference>
<feature type="compositionally biased region" description="Polar residues" evidence="1">
    <location>
        <begin position="82"/>
        <end position="96"/>
    </location>
</feature>
<evidence type="ECO:0000256" key="1">
    <source>
        <dbReference type="SAM" id="MobiDB-lite"/>
    </source>
</evidence>
<evidence type="ECO:0000313" key="3">
    <source>
        <dbReference type="Proteomes" id="UP000075883"/>
    </source>
</evidence>
<protein>
    <submittedName>
        <fullName evidence="2">Uncharacterized protein</fullName>
    </submittedName>
</protein>
<feature type="region of interest" description="Disordered" evidence="1">
    <location>
        <begin position="1"/>
        <end position="125"/>
    </location>
</feature>
<name>A0A182MDL5_9DIPT</name>
<evidence type="ECO:0000313" key="2">
    <source>
        <dbReference type="EnsemblMetazoa" id="ACUA015684-PA"/>
    </source>
</evidence>
<accession>A0A182MDL5</accession>
<organism evidence="2 3">
    <name type="scientific">Anopheles culicifacies</name>
    <dbReference type="NCBI Taxonomy" id="139723"/>
    <lineage>
        <taxon>Eukaryota</taxon>
        <taxon>Metazoa</taxon>
        <taxon>Ecdysozoa</taxon>
        <taxon>Arthropoda</taxon>
        <taxon>Hexapoda</taxon>
        <taxon>Insecta</taxon>
        <taxon>Pterygota</taxon>
        <taxon>Neoptera</taxon>
        <taxon>Endopterygota</taxon>
        <taxon>Diptera</taxon>
        <taxon>Nematocera</taxon>
        <taxon>Culicoidea</taxon>
        <taxon>Culicidae</taxon>
        <taxon>Anophelinae</taxon>
        <taxon>Anopheles</taxon>
        <taxon>culicifacies species complex</taxon>
    </lineage>
</organism>
<dbReference type="AlphaFoldDB" id="A0A182MDL5"/>
<reference evidence="3" key="1">
    <citation type="submission" date="2013-09" db="EMBL/GenBank/DDBJ databases">
        <title>The Genome Sequence of Anopheles culicifacies species A.</title>
        <authorList>
            <consortium name="The Broad Institute Genomics Platform"/>
            <person name="Neafsey D.E."/>
            <person name="Besansky N."/>
            <person name="Howell P."/>
            <person name="Walton C."/>
            <person name="Young S.K."/>
            <person name="Zeng Q."/>
            <person name="Gargeya S."/>
            <person name="Fitzgerald M."/>
            <person name="Haas B."/>
            <person name="Abouelleil A."/>
            <person name="Allen A.W."/>
            <person name="Alvarado L."/>
            <person name="Arachchi H.M."/>
            <person name="Berlin A.M."/>
            <person name="Chapman S.B."/>
            <person name="Gainer-Dewar J."/>
            <person name="Goldberg J."/>
            <person name="Griggs A."/>
            <person name="Gujja S."/>
            <person name="Hansen M."/>
            <person name="Howarth C."/>
            <person name="Imamovic A."/>
            <person name="Ireland A."/>
            <person name="Larimer J."/>
            <person name="McCowan C."/>
            <person name="Murphy C."/>
            <person name="Pearson M."/>
            <person name="Poon T.W."/>
            <person name="Priest M."/>
            <person name="Roberts A."/>
            <person name="Saif S."/>
            <person name="Shea T."/>
            <person name="Sisk P."/>
            <person name="Sykes S."/>
            <person name="Wortman J."/>
            <person name="Nusbaum C."/>
            <person name="Birren B."/>
        </authorList>
    </citation>
    <scope>NUCLEOTIDE SEQUENCE [LARGE SCALE GENOMIC DNA]</scope>
    <source>
        <strain evidence="3">A-37</strain>
    </source>
</reference>
<dbReference type="Proteomes" id="UP000075883">
    <property type="component" value="Unassembled WGS sequence"/>
</dbReference>
<reference evidence="2" key="2">
    <citation type="submission" date="2020-05" db="UniProtKB">
        <authorList>
            <consortium name="EnsemblMetazoa"/>
        </authorList>
    </citation>
    <scope>IDENTIFICATION</scope>
    <source>
        <strain evidence="2">A-37</strain>
    </source>
</reference>
<feature type="compositionally biased region" description="Gly residues" evidence="1">
    <location>
        <begin position="34"/>
        <end position="44"/>
    </location>
</feature>
<dbReference type="VEuPathDB" id="VectorBase:ACUA015684"/>
<keyword evidence="3" id="KW-1185">Reference proteome</keyword>